<keyword evidence="2 6" id="KW-0645">Protease</keyword>
<dbReference type="Proteomes" id="UP000292423">
    <property type="component" value="Unassembled WGS sequence"/>
</dbReference>
<dbReference type="Gene3D" id="2.40.10.120">
    <property type="match status" value="1"/>
</dbReference>
<feature type="domain" description="PDZ" evidence="5">
    <location>
        <begin position="270"/>
        <end position="352"/>
    </location>
</feature>
<dbReference type="AlphaFoldDB" id="A0A4V6MFN9"/>
<name>A0A4V6MFN9_9GAMM</name>
<reference evidence="6 7" key="1">
    <citation type="submission" date="2019-02" db="EMBL/GenBank/DDBJ databases">
        <title>Genomic Encyclopedia of Type Strains, Phase IV (KMG-IV): sequencing the most valuable type-strain genomes for metagenomic binning, comparative biology and taxonomic classification.</title>
        <authorList>
            <person name="Goeker M."/>
        </authorList>
    </citation>
    <scope>NUCLEOTIDE SEQUENCE [LARGE SCALE GENOMIC DNA]</scope>
    <source>
        <strain evidence="6 7">DSM 105135</strain>
    </source>
</reference>
<dbReference type="EMBL" id="SHKX01000018">
    <property type="protein sequence ID" value="RZU35346.1"/>
    <property type="molecule type" value="Genomic_DNA"/>
</dbReference>
<sequence>MNTHRTRIIFTGTALVIALAGCQPKDKTEKDTPPAQISLSQERPVAIQGNAQGVIASYADTVKIAAPAVVNIYTTETVRQQRHPFMDDPFFKRFFENRGGGDEPSEARAGLGSGVIVSKDGYILTNNHVVNQASQIIVALQDGRKAKAKVIGTDPDSDLAVIRIDLDNLPTLPFKSSPNQVGDVVLAIGNPFGVGQTVTQGIISALGRNGLGINTYEDFIQTDAAINPGNSGGALIDVAGNLVGINSAIYSRSGGSMGIGFAIPAKLAQQVMLEIIQHGQVVRGWLGVEVKQSDGNFNADGSLNNKTPEGVEIAGVVRGGPAAEGGIEPGDIILSVDGQTVNEASQLINRIGTIKPDTRVKILVKRNNREVELAVKVGKRPKAESQPEE</sequence>
<dbReference type="SUPFAM" id="SSF50156">
    <property type="entry name" value="PDZ domain-like"/>
    <property type="match status" value="1"/>
</dbReference>
<comment type="similarity">
    <text evidence="1">Belongs to the peptidase S1C family.</text>
</comment>
<dbReference type="PANTHER" id="PTHR43343">
    <property type="entry name" value="PEPTIDASE S12"/>
    <property type="match status" value="1"/>
</dbReference>
<evidence type="ECO:0000313" key="7">
    <source>
        <dbReference type="Proteomes" id="UP000292423"/>
    </source>
</evidence>
<evidence type="ECO:0000256" key="3">
    <source>
        <dbReference type="ARBA" id="ARBA00022801"/>
    </source>
</evidence>
<dbReference type="GO" id="GO:0006508">
    <property type="term" value="P:proteolysis"/>
    <property type="evidence" value="ECO:0007669"/>
    <property type="project" value="UniProtKB-KW"/>
</dbReference>
<dbReference type="PRINTS" id="PR00834">
    <property type="entry name" value="PROTEASES2C"/>
</dbReference>
<dbReference type="OrthoDB" id="9758917at2"/>
<proteinExistence type="inferred from homology"/>
<comment type="caution">
    <text evidence="6">The sequence shown here is derived from an EMBL/GenBank/DDBJ whole genome shotgun (WGS) entry which is preliminary data.</text>
</comment>
<keyword evidence="3" id="KW-0378">Hydrolase</keyword>
<keyword evidence="7" id="KW-1185">Reference proteome</keyword>
<organism evidence="6 7">
    <name type="scientific">Fluviicoccus keumensis</name>
    <dbReference type="NCBI Taxonomy" id="1435465"/>
    <lineage>
        <taxon>Bacteria</taxon>
        <taxon>Pseudomonadati</taxon>
        <taxon>Pseudomonadota</taxon>
        <taxon>Gammaproteobacteria</taxon>
        <taxon>Moraxellales</taxon>
        <taxon>Moraxellaceae</taxon>
        <taxon>Fluviicoccus</taxon>
    </lineage>
</organism>
<dbReference type="Pfam" id="PF13180">
    <property type="entry name" value="PDZ_2"/>
    <property type="match status" value="1"/>
</dbReference>
<dbReference type="GO" id="GO:0004252">
    <property type="term" value="F:serine-type endopeptidase activity"/>
    <property type="evidence" value="ECO:0007669"/>
    <property type="project" value="InterPro"/>
</dbReference>
<dbReference type="Pfam" id="PF13365">
    <property type="entry name" value="Trypsin_2"/>
    <property type="match status" value="1"/>
</dbReference>
<dbReference type="PANTHER" id="PTHR43343:SF3">
    <property type="entry name" value="PROTEASE DO-LIKE 8, CHLOROPLASTIC"/>
    <property type="match status" value="1"/>
</dbReference>
<dbReference type="InterPro" id="IPR051201">
    <property type="entry name" value="Chloro_Bact_Ser_Proteases"/>
</dbReference>
<dbReference type="SUPFAM" id="SSF50494">
    <property type="entry name" value="Trypsin-like serine proteases"/>
    <property type="match status" value="1"/>
</dbReference>
<evidence type="ECO:0000256" key="4">
    <source>
        <dbReference type="ARBA" id="ARBA00022825"/>
    </source>
</evidence>
<dbReference type="FunFam" id="2.40.10.10:FF:000001">
    <property type="entry name" value="Periplasmic serine protease DegS"/>
    <property type="match status" value="1"/>
</dbReference>
<dbReference type="SMART" id="SM00228">
    <property type="entry name" value="PDZ"/>
    <property type="match status" value="1"/>
</dbReference>
<dbReference type="InterPro" id="IPR001940">
    <property type="entry name" value="Peptidase_S1C"/>
</dbReference>
<dbReference type="RefSeq" id="WP_130415851.1">
    <property type="nucleotide sequence ID" value="NZ_SHKX01000018.1"/>
</dbReference>
<dbReference type="PROSITE" id="PS51257">
    <property type="entry name" value="PROKAR_LIPOPROTEIN"/>
    <property type="match status" value="1"/>
</dbReference>
<dbReference type="PROSITE" id="PS50106">
    <property type="entry name" value="PDZ"/>
    <property type="match status" value="1"/>
</dbReference>
<evidence type="ECO:0000256" key="2">
    <source>
        <dbReference type="ARBA" id="ARBA00022670"/>
    </source>
</evidence>
<dbReference type="InterPro" id="IPR001478">
    <property type="entry name" value="PDZ"/>
</dbReference>
<gene>
    <name evidence="6" type="ORF">EV700_3298</name>
</gene>
<accession>A0A4V6MFN9</accession>
<dbReference type="Gene3D" id="2.30.42.10">
    <property type="match status" value="1"/>
</dbReference>
<keyword evidence="4" id="KW-0720">Serine protease</keyword>
<evidence type="ECO:0000256" key="1">
    <source>
        <dbReference type="ARBA" id="ARBA00010541"/>
    </source>
</evidence>
<evidence type="ECO:0000313" key="6">
    <source>
        <dbReference type="EMBL" id="RZU35346.1"/>
    </source>
</evidence>
<dbReference type="InterPro" id="IPR036034">
    <property type="entry name" value="PDZ_sf"/>
</dbReference>
<protein>
    <submittedName>
        <fullName evidence="6">Serine protease DegS/serine protease DegQ</fullName>
    </submittedName>
</protein>
<dbReference type="InterPro" id="IPR009003">
    <property type="entry name" value="Peptidase_S1_PA"/>
</dbReference>
<evidence type="ECO:0000259" key="5">
    <source>
        <dbReference type="PROSITE" id="PS50106"/>
    </source>
</evidence>